<dbReference type="EC" id="6.1.1.5" evidence="2"/>
<keyword evidence="2" id="KW-0436">Ligase</keyword>
<accession>A0A6J4K6D2</accession>
<dbReference type="AlphaFoldDB" id="A0A6J4K6D2"/>
<evidence type="ECO:0000313" key="2">
    <source>
        <dbReference type="EMBL" id="CAA9297298.1"/>
    </source>
</evidence>
<proteinExistence type="predicted"/>
<keyword evidence="2" id="KW-0030">Aminoacyl-tRNA synthetase</keyword>
<protein>
    <submittedName>
        <fullName evidence="2">Isoleucyl-tRNA synthetase</fullName>
        <ecNumber evidence="2">6.1.1.5</ecNumber>
    </submittedName>
</protein>
<sequence length="151" mass="15933">MVPSVPGRETSTPPGHEPIHRGFLKRKRPGPSLTPRAKPDAHAAEFVDIQKQRAALEVECARLAPAEAGARGPEDAADAVCYALKRLAAVPAAGEISAAEKRALLSRIVDEIVPDSRSTEARLKACGIYLYRTLTGGTRRPGGTAGAAWSS</sequence>
<gene>
    <name evidence="2" type="ORF">AVDCRST_MAG63-5095</name>
</gene>
<organism evidence="2">
    <name type="scientific">uncultured Armatimonadetes bacterium</name>
    <dbReference type="NCBI Taxonomy" id="157466"/>
    <lineage>
        <taxon>Bacteria</taxon>
        <taxon>Bacillati</taxon>
        <taxon>Armatimonadota</taxon>
        <taxon>environmental samples</taxon>
    </lineage>
</organism>
<dbReference type="EMBL" id="CADCTO010000684">
    <property type="protein sequence ID" value="CAA9297298.1"/>
    <property type="molecule type" value="Genomic_DNA"/>
</dbReference>
<feature type="region of interest" description="Disordered" evidence="1">
    <location>
        <begin position="1"/>
        <end position="42"/>
    </location>
</feature>
<reference evidence="2" key="1">
    <citation type="submission" date="2020-02" db="EMBL/GenBank/DDBJ databases">
        <authorList>
            <person name="Meier V. D."/>
        </authorList>
    </citation>
    <scope>NUCLEOTIDE SEQUENCE</scope>
    <source>
        <strain evidence="2">AVDCRST_MAG63</strain>
    </source>
</reference>
<evidence type="ECO:0000256" key="1">
    <source>
        <dbReference type="SAM" id="MobiDB-lite"/>
    </source>
</evidence>
<name>A0A6J4K6D2_9BACT</name>
<dbReference type="GO" id="GO:0004822">
    <property type="term" value="F:isoleucine-tRNA ligase activity"/>
    <property type="evidence" value="ECO:0007669"/>
    <property type="project" value="UniProtKB-EC"/>
</dbReference>